<keyword evidence="5 11" id="KW-0472">Membrane</keyword>
<gene>
    <name evidence="13" type="primary">Gpr55_0</name>
    <name evidence="13" type="ORF">GTO93_0019331</name>
</gene>
<feature type="transmembrane region" description="Helical" evidence="11">
    <location>
        <begin position="83"/>
        <end position="104"/>
    </location>
</feature>
<dbReference type="PROSITE" id="PS00237">
    <property type="entry name" value="G_PROTEIN_RECEP_F1_1"/>
    <property type="match status" value="1"/>
</dbReference>
<sequence length="475" mass="53108">MENCSFEGIDAFVYSLHLAVYIPIFIVGITLNALALIVFCRVLKKWMESTIYMTNLALMDLLLLLILPFRIYTGTMQKTFCTFLETLYFICMYGSIFTIVCICVDRYIAIKHPFHATTLRSPKKAFGACAVIWVSVWLGSIPVYDFHNSYGNISCFHNFSNTMWNPPVIIAVELFGFIIPMVLLVVCSVEIIKTLQKKNSHRDNMSSKACVRIIYANLLVFLVSFMPSHLGIFLQCLTCNSKLPASGPHEDCVACLGPEHSASALADKTYCQLCARFKLHTLCHRAKKAVVSHSPSSQASHSEFALPSGSATPPLKLPLSRSPSSQLNTSRRSPDTRHARERFPSPSSQPWVYSPSSRECPRYHSPLKHGTIPSDYREPLRSFVQVSLCLTNVNCMLDGICYYLILKENWKSTREVTEATESSSLKAPIRSLRVAHLVKARQRGVHGESLSQESTILHPGYAKPLVFTGDSGGSF</sequence>
<feature type="non-terminal residue" evidence="13">
    <location>
        <position position="475"/>
    </location>
</feature>
<dbReference type="EMBL" id="JAAWVQ010146760">
    <property type="protein sequence ID" value="MBN3285381.1"/>
    <property type="molecule type" value="Genomic_DNA"/>
</dbReference>
<organism evidence="13 14">
    <name type="scientific">Polyodon spathula</name>
    <name type="common">North American paddlefish</name>
    <name type="synonym">Squalus spathula</name>
    <dbReference type="NCBI Taxonomy" id="7913"/>
    <lineage>
        <taxon>Eukaryota</taxon>
        <taxon>Metazoa</taxon>
        <taxon>Chordata</taxon>
        <taxon>Craniata</taxon>
        <taxon>Vertebrata</taxon>
        <taxon>Euteleostomi</taxon>
        <taxon>Actinopterygii</taxon>
        <taxon>Chondrostei</taxon>
        <taxon>Acipenseriformes</taxon>
        <taxon>Polyodontidae</taxon>
        <taxon>Polyodon</taxon>
    </lineage>
</organism>
<evidence type="ECO:0000256" key="11">
    <source>
        <dbReference type="SAM" id="Phobius"/>
    </source>
</evidence>
<comment type="caution">
    <text evidence="13">The sequence shown here is derived from an EMBL/GenBank/DDBJ whole genome shotgun (WGS) entry which is preliminary data.</text>
</comment>
<feature type="transmembrane region" description="Helical" evidence="11">
    <location>
        <begin position="213"/>
        <end position="234"/>
    </location>
</feature>
<keyword evidence="7" id="KW-0325">Glycoprotein</keyword>
<evidence type="ECO:0000256" key="2">
    <source>
        <dbReference type="ARBA" id="ARBA00022692"/>
    </source>
</evidence>
<comment type="subcellular location">
    <subcellularLocation>
        <location evidence="1">Membrane</location>
        <topology evidence="1">Multi-pass membrane protein</topology>
    </subcellularLocation>
</comment>
<evidence type="ECO:0000256" key="5">
    <source>
        <dbReference type="ARBA" id="ARBA00023136"/>
    </source>
</evidence>
<feature type="compositionally biased region" description="Polar residues" evidence="10">
    <location>
        <begin position="345"/>
        <end position="357"/>
    </location>
</feature>
<keyword evidence="6 9" id="KW-0675">Receptor</keyword>
<dbReference type="Gene3D" id="1.20.1070.10">
    <property type="entry name" value="Rhodopsin 7-helix transmembrane proteins"/>
    <property type="match status" value="1"/>
</dbReference>
<accession>A0ABS2YGS6</accession>
<keyword evidence="8 9" id="KW-0807">Transducer</keyword>
<evidence type="ECO:0000313" key="13">
    <source>
        <dbReference type="EMBL" id="MBN3285381.1"/>
    </source>
</evidence>
<feature type="non-terminal residue" evidence="13">
    <location>
        <position position="1"/>
    </location>
</feature>
<evidence type="ECO:0000256" key="9">
    <source>
        <dbReference type="RuleBase" id="RU000688"/>
    </source>
</evidence>
<feature type="transmembrane region" description="Helical" evidence="11">
    <location>
        <begin position="168"/>
        <end position="192"/>
    </location>
</feature>
<keyword evidence="14" id="KW-1185">Reference proteome</keyword>
<protein>
    <submittedName>
        <fullName evidence="13">GPR55 protein</fullName>
    </submittedName>
</protein>
<feature type="region of interest" description="Disordered" evidence="10">
    <location>
        <begin position="315"/>
        <end position="358"/>
    </location>
</feature>
<evidence type="ECO:0000256" key="4">
    <source>
        <dbReference type="ARBA" id="ARBA00023040"/>
    </source>
</evidence>
<dbReference type="Pfam" id="PF00001">
    <property type="entry name" value="7tm_1"/>
    <property type="match status" value="1"/>
</dbReference>
<feature type="compositionally biased region" description="Basic and acidic residues" evidence="10">
    <location>
        <begin position="332"/>
        <end position="343"/>
    </location>
</feature>
<dbReference type="PANTHER" id="PTHR24232">
    <property type="entry name" value="G-PROTEIN COUPLED RECEPTOR"/>
    <property type="match status" value="1"/>
</dbReference>
<dbReference type="PROSITE" id="PS50262">
    <property type="entry name" value="G_PROTEIN_RECEP_F1_2"/>
    <property type="match status" value="1"/>
</dbReference>
<feature type="compositionally biased region" description="Low complexity" evidence="10">
    <location>
        <begin position="315"/>
        <end position="327"/>
    </location>
</feature>
<feature type="transmembrane region" description="Helical" evidence="11">
    <location>
        <begin position="20"/>
        <end position="39"/>
    </location>
</feature>
<keyword evidence="3 11" id="KW-1133">Transmembrane helix</keyword>
<evidence type="ECO:0000259" key="12">
    <source>
        <dbReference type="PROSITE" id="PS50262"/>
    </source>
</evidence>
<dbReference type="InterPro" id="IPR000276">
    <property type="entry name" value="GPCR_Rhodpsn"/>
</dbReference>
<keyword evidence="4 9" id="KW-0297">G-protein coupled receptor</keyword>
<dbReference type="PANTHER" id="PTHR24232:SF56">
    <property type="entry name" value="G-PROTEIN COUPLED RECEPTOR 55"/>
    <property type="match status" value="1"/>
</dbReference>
<evidence type="ECO:0000313" key="14">
    <source>
        <dbReference type="Proteomes" id="UP001166093"/>
    </source>
</evidence>
<feature type="transmembrane region" description="Helical" evidence="11">
    <location>
        <begin position="125"/>
        <end position="144"/>
    </location>
</feature>
<evidence type="ECO:0000256" key="10">
    <source>
        <dbReference type="SAM" id="MobiDB-lite"/>
    </source>
</evidence>
<dbReference type="SUPFAM" id="SSF81321">
    <property type="entry name" value="Family A G protein-coupled receptor-like"/>
    <property type="match status" value="1"/>
</dbReference>
<dbReference type="InterPro" id="IPR017452">
    <property type="entry name" value="GPCR_Rhodpsn_7TM"/>
</dbReference>
<evidence type="ECO:0000256" key="6">
    <source>
        <dbReference type="ARBA" id="ARBA00023170"/>
    </source>
</evidence>
<dbReference type="PRINTS" id="PR00237">
    <property type="entry name" value="GPCRRHODOPSN"/>
</dbReference>
<dbReference type="Proteomes" id="UP001166093">
    <property type="component" value="Unassembled WGS sequence"/>
</dbReference>
<comment type="similarity">
    <text evidence="9">Belongs to the G-protein coupled receptor 1 family.</text>
</comment>
<evidence type="ECO:0000256" key="1">
    <source>
        <dbReference type="ARBA" id="ARBA00004141"/>
    </source>
</evidence>
<name>A0ABS2YGS6_POLSP</name>
<keyword evidence="2 9" id="KW-0812">Transmembrane</keyword>
<feature type="domain" description="G-protein coupled receptors family 1 profile" evidence="12">
    <location>
        <begin position="31"/>
        <end position="230"/>
    </location>
</feature>
<evidence type="ECO:0000256" key="8">
    <source>
        <dbReference type="ARBA" id="ARBA00023224"/>
    </source>
</evidence>
<feature type="transmembrane region" description="Helical" evidence="11">
    <location>
        <begin position="51"/>
        <end position="71"/>
    </location>
</feature>
<reference evidence="13" key="1">
    <citation type="journal article" date="2021" name="Cell">
        <title>Tracing the genetic footprints of vertebrate landing in non-teleost ray-finned fishes.</title>
        <authorList>
            <person name="Bi X."/>
            <person name="Wang K."/>
            <person name="Yang L."/>
            <person name="Pan H."/>
            <person name="Jiang H."/>
            <person name="Wei Q."/>
            <person name="Fang M."/>
            <person name="Yu H."/>
            <person name="Zhu C."/>
            <person name="Cai Y."/>
            <person name="He Y."/>
            <person name="Gan X."/>
            <person name="Zeng H."/>
            <person name="Yu D."/>
            <person name="Zhu Y."/>
            <person name="Jiang H."/>
            <person name="Qiu Q."/>
            <person name="Yang H."/>
            <person name="Zhang Y.E."/>
            <person name="Wang W."/>
            <person name="Zhu M."/>
            <person name="He S."/>
            <person name="Zhang G."/>
        </authorList>
    </citation>
    <scope>NUCLEOTIDE SEQUENCE</scope>
    <source>
        <strain evidence="13">Pddl_001</strain>
    </source>
</reference>
<proteinExistence type="inferred from homology"/>
<evidence type="ECO:0000256" key="3">
    <source>
        <dbReference type="ARBA" id="ARBA00022989"/>
    </source>
</evidence>
<evidence type="ECO:0000256" key="7">
    <source>
        <dbReference type="ARBA" id="ARBA00023180"/>
    </source>
</evidence>